<organism evidence="2 3">
    <name type="scientific">Spirosoma soli</name>
    <dbReference type="NCBI Taxonomy" id="1770529"/>
    <lineage>
        <taxon>Bacteria</taxon>
        <taxon>Pseudomonadati</taxon>
        <taxon>Bacteroidota</taxon>
        <taxon>Cytophagia</taxon>
        <taxon>Cytophagales</taxon>
        <taxon>Cytophagaceae</taxon>
        <taxon>Spirosoma</taxon>
    </lineage>
</organism>
<dbReference type="Pfam" id="PF00561">
    <property type="entry name" value="Abhydrolase_1"/>
    <property type="match status" value="1"/>
</dbReference>
<sequence>MKPHRVSTFKRPTEATSFLESWNRRVEALNGFLYERITVRTSFGNTRVWAANKHLTSAPTIVFFPGARTCGLFWDMDNALLPFQETYRYYIVDVNGQPSLSDGQCPNVKTNDYGWWATEVLNGLGLEKTTVAGASLGGLICLKLCLESPRRVNKAILFNPAGIQPFSSSVRNLYYNLLPMVWPSQENLAAFLDTAIFCPPYHTVPPVYRHLISSYLLYALKNHKFQGDYPAPLSTQELRRLSTDIYLVLGEKDLLFPPQETIRLAEKHIPTLRGSRVLANTGHGIETSKEAIQVLYEYLRPKVTVRH</sequence>
<feature type="domain" description="AB hydrolase-1" evidence="1">
    <location>
        <begin position="59"/>
        <end position="175"/>
    </location>
</feature>
<evidence type="ECO:0000259" key="1">
    <source>
        <dbReference type="Pfam" id="PF00561"/>
    </source>
</evidence>
<dbReference type="Proteomes" id="UP001597469">
    <property type="component" value="Unassembled WGS sequence"/>
</dbReference>
<accession>A0ABW5MCL8</accession>
<dbReference type="Gene3D" id="3.40.50.1820">
    <property type="entry name" value="alpha/beta hydrolase"/>
    <property type="match status" value="1"/>
</dbReference>
<dbReference type="InterPro" id="IPR029058">
    <property type="entry name" value="AB_hydrolase_fold"/>
</dbReference>
<gene>
    <name evidence="2" type="ORF">ACFSUS_26715</name>
</gene>
<dbReference type="GO" id="GO:0016787">
    <property type="term" value="F:hydrolase activity"/>
    <property type="evidence" value="ECO:0007669"/>
    <property type="project" value="UniProtKB-KW"/>
</dbReference>
<evidence type="ECO:0000313" key="3">
    <source>
        <dbReference type="Proteomes" id="UP001597469"/>
    </source>
</evidence>
<dbReference type="InterPro" id="IPR000073">
    <property type="entry name" value="AB_hydrolase_1"/>
</dbReference>
<dbReference type="EMBL" id="JBHULN010000025">
    <property type="protein sequence ID" value="MFD2574256.1"/>
    <property type="molecule type" value="Genomic_DNA"/>
</dbReference>
<proteinExistence type="predicted"/>
<comment type="caution">
    <text evidence="2">The sequence shown here is derived from an EMBL/GenBank/DDBJ whole genome shotgun (WGS) entry which is preliminary data.</text>
</comment>
<dbReference type="RefSeq" id="WP_381527758.1">
    <property type="nucleotide sequence ID" value="NZ_JBHULN010000025.1"/>
</dbReference>
<evidence type="ECO:0000313" key="2">
    <source>
        <dbReference type="EMBL" id="MFD2574256.1"/>
    </source>
</evidence>
<dbReference type="SUPFAM" id="SSF53474">
    <property type="entry name" value="alpha/beta-Hydrolases"/>
    <property type="match status" value="1"/>
</dbReference>
<keyword evidence="3" id="KW-1185">Reference proteome</keyword>
<keyword evidence="2" id="KW-0378">Hydrolase</keyword>
<reference evidence="3" key="1">
    <citation type="journal article" date="2019" name="Int. J. Syst. Evol. Microbiol.">
        <title>The Global Catalogue of Microorganisms (GCM) 10K type strain sequencing project: providing services to taxonomists for standard genome sequencing and annotation.</title>
        <authorList>
            <consortium name="The Broad Institute Genomics Platform"/>
            <consortium name="The Broad Institute Genome Sequencing Center for Infectious Disease"/>
            <person name="Wu L."/>
            <person name="Ma J."/>
        </authorList>
    </citation>
    <scope>NUCLEOTIDE SEQUENCE [LARGE SCALE GENOMIC DNA]</scope>
    <source>
        <strain evidence="3">KCTC 42805</strain>
    </source>
</reference>
<protein>
    <submittedName>
        <fullName evidence="2">Alpha/beta fold hydrolase</fullName>
    </submittedName>
</protein>
<name>A0ABW5MCL8_9BACT</name>